<evidence type="ECO:0000313" key="2">
    <source>
        <dbReference type="EMBL" id="SDH27022.1"/>
    </source>
</evidence>
<feature type="transmembrane region" description="Helical" evidence="1">
    <location>
        <begin position="172"/>
        <end position="192"/>
    </location>
</feature>
<dbReference type="Proteomes" id="UP000199492">
    <property type="component" value="Unassembled WGS sequence"/>
</dbReference>
<dbReference type="AlphaFoldDB" id="A0A1G8B160"/>
<evidence type="ECO:0000256" key="1">
    <source>
        <dbReference type="SAM" id="Phobius"/>
    </source>
</evidence>
<feature type="transmembrane region" description="Helical" evidence="1">
    <location>
        <begin position="60"/>
        <end position="79"/>
    </location>
</feature>
<sequence length="238" mass="27301">MILLILKLFLAHLIGDFFLQPLKWVKHKEKKKLKSVWLYVHVAVHLALMFVFVWDLSYTPLILGIGLLHLIIDGLKLILQRKKTKRLYFLLDQVFHIISIVGLTALLYVDDFDFSIILDAQLLLLVICVAFLTKPTSIIMKIIFSKWNISKLTKDNESLKDAGTYIGVLERLLVFVFIVLGHWEAVGFLITAKSVFRFGDLTASKERKLTEYILIGTLISFGIAIMTSLLYLTLIKHV</sequence>
<feature type="transmembrane region" description="Helical" evidence="1">
    <location>
        <begin position="114"/>
        <end position="133"/>
    </location>
</feature>
<evidence type="ECO:0000313" key="3">
    <source>
        <dbReference type="Proteomes" id="UP000199492"/>
    </source>
</evidence>
<keyword evidence="1" id="KW-0812">Transmembrane</keyword>
<name>A0A1G8B160_9FLAO</name>
<dbReference type="Pfam" id="PF11750">
    <property type="entry name" value="DUF3307"/>
    <property type="match status" value="1"/>
</dbReference>
<feature type="transmembrane region" description="Helical" evidence="1">
    <location>
        <begin position="86"/>
        <end position="108"/>
    </location>
</feature>
<dbReference type="RefSeq" id="WP_092466978.1">
    <property type="nucleotide sequence ID" value="NZ_FNCZ01000002.1"/>
</dbReference>
<feature type="transmembrane region" description="Helical" evidence="1">
    <location>
        <begin position="36"/>
        <end position="54"/>
    </location>
</feature>
<feature type="transmembrane region" description="Helical" evidence="1">
    <location>
        <begin position="212"/>
        <end position="234"/>
    </location>
</feature>
<proteinExistence type="predicted"/>
<gene>
    <name evidence="2" type="ORF">SAMN04489796_10284</name>
</gene>
<keyword evidence="1" id="KW-0472">Membrane</keyword>
<keyword evidence="1" id="KW-1133">Transmembrane helix</keyword>
<dbReference type="EMBL" id="FNCZ01000002">
    <property type="protein sequence ID" value="SDH27022.1"/>
    <property type="molecule type" value="Genomic_DNA"/>
</dbReference>
<keyword evidence="3" id="KW-1185">Reference proteome</keyword>
<accession>A0A1G8B160</accession>
<evidence type="ECO:0008006" key="4">
    <source>
        <dbReference type="Google" id="ProtNLM"/>
    </source>
</evidence>
<dbReference type="STRING" id="262004.SAMN04489796_10284"/>
<protein>
    <recommendedName>
        <fullName evidence="4">DUF3307 domain-containing protein</fullName>
    </recommendedName>
</protein>
<dbReference type="OrthoDB" id="8536716at2"/>
<reference evidence="3" key="1">
    <citation type="submission" date="2016-10" db="EMBL/GenBank/DDBJ databases">
        <authorList>
            <person name="Varghese N."/>
            <person name="Submissions S."/>
        </authorList>
    </citation>
    <scope>NUCLEOTIDE SEQUENCE [LARGE SCALE GENOMIC DNA]</scope>
    <source>
        <strain evidence="3">DSM 15363</strain>
    </source>
</reference>
<dbReference type="InterPro" id="IPR021737">
    <property type="entry name" value="Phage_phiKZ_Orf197"/>
</dbReference>
<organism evidence="2 3">
    <name type="scientific">Winogradskyella thalassocola</name>
    <dbReference type="NCBI Taxonomy" id="262004"/>
    <lineage>
        <taxon>Bacteria</taxon>
        <taxon>Pseudomonadati</taxon>
        <taxon>Bacteroidota</taxon>
        <taxon>Flavobacteriia</taxon>
        <taxon>Flavobacteriales</taxon>
        <taxon>Flavobacteriaceae</taxon>
        <taxon>Winogradskyella</taxon>
    </lineage>
</organism>